<feature type="domain" description="Protein kinase" evidence="3">
    <location>
        <begin position="5"/>
        <end position="324"/>
    </location>
</feature>
<protein>
    <recommendedName>
        <fullName evidence="3">Protein kinase domain-containing protein</fullName>
    </recommendedName>
</protein>
<keyword evidence="5" id="KW-1185">Reference proteome</keyword>
<dbReference type="Gene3D" id="1.10.510.10">
    <property type="entry name" value="Transferase(Phosphotransferase) domain 1"/>
    <property type="match status" value="1"/>
</dbReference>
<sequence>MASDFQIQEMIYQDADGVLFQAFERQTGHLVALRRFFLEEEVLEELREREGDNQSRFEQGLEWMKALEIPHLQKILGGGFDELDGTPFFVTEWIEGKSLDEAHEQNVFSPGDGQIFEAQVRSVLQALPEEARSAIQLREEEILIARDDSGGLHTMLLLSPLRYFGAMGGMTVPRVDQEEALRLLVERFPAAASVAEPAMRSPEIQTAPITPLKSAQAGSDGGLLWGSLAALFVLLGVGCWFLFSFSKEKKLSVEGEAPQTREEPQSEELVREQATGEPAASALAASADEDVQDSIELAEIPSDGESEAPVELAQVEETVPEPETEAESPGAAAPRNRPIVMEEKALEGEIDLFGDDEEVADPDRPYFTPKDLAQLKQLDGQAISFRGKVVESNQSGGKGTLWYLDFGDRRDQPFVVFRHTESETPVQRADWDEFVGKEVFVSATVQVDSGKMARGSGVWLRVSSIDDIRFQPEEPEEKVYQFADLEELKGVSEGEEVIFEGAFADFRKNGDFVYLLFQDGYAIVGRFPVGGALSNRPFAEKLNQSKGSRVRLTGIRASDTNPNFAVVIGLEAESGFSVIE</sequence>
<accession>A0A918THW3</accession>
<reference evidence="4" key="1">
    <citation type="journal article" date="2014" name="Int. J. Syst. Evol. Microbiol.">
        <title>Complete genome sequence of Corynebacterium casei LMG S-19264T (=DSM 44701T), isolated from a smear-ripened cheese.</title>
        <authorList>
            <consortium name="US DOE Joint Genome Institute (JGI-PGF)"/>
            <person name="Walter F."/>
            <person name="Albersmeier A."/>
            <person name="Kalinowski J."/>
            <person name="Ruckert C."/>
        </authorList>
    </citation>
    <scope>NUCLEOTIDE SEQUENCE</scope>
    <source>
        <strain evidence="4">KCTC 12988</strain>
    </source>
</reference>
<dbReference type="RefSeq" id="WP_189568496.1">
    <property type="nucleotide sequence ID" value="NZ_BMXI01000004.1"/>
</dbReference>
<feature type="transmembrane region" description="Helical" evidence="2">
    <location>
        <begin position="223"/>
        <end position="243"/>
    </location>
</feature>
<dbReference type="Proteomes" id="UP000644507">
    <property type="component" value="Unassembled WGS sequence"/>
</dbReference>
<keyword evidence="2" id="KW-1133">Transmembrane helix</keyword>
<evidence type="ECO:0000256" key="2">
    <source>
        <dbReference type="SAM" id="Phobius"/>
    </source>
</evidence>
<feature type="region of interest" description="Disordered" evidence="1">
    <location>
        <begin position="252"/>
        <end position="336"/>
    </location>
</feature>
<dbReference type="InterPro" id="IPR011009">
    <property type="entry name" value="Kinase-like_dom_sf"/>
</dbReference>
<keyword evidence="2" id="KW-0812">Transmembrane</keyword>
<comment type="caution">
    <text evidence="4">The sequence shown here is derived from an EMBL/GenBank/DDBJ whole genome shotgun (WGS) entry which is preliminary data.</text>
</comment>
<feature type="compositionally biased region" description="Basic and acidic residues" evidence="1">
    <location>
        <begin position="252"/>
        <end position="271"/>
    </location>
</feature>
<dbReference type="InterPro" id="IPR000719">
    <property type="entry name" value="Prot_kinase_dom"/>
</dbReference>
<dbReference type="SUPFAM" id="SSF56112">
    <property type="entry name" value="Protein kinase-like (PK-like)"/>
    <property type="match status" value="1"/>
</dbReference>
<dbReference type="EMBL" id="BMXI01000004">
    <property type="protein sequence ID" value="GHC48397.1"/>
    <property type="molecule type" value="Genomic_DNA"/>
</dbReference>
<reference evidence="4" key="2">
    <citation type="submission" date="2020-09" db="EMBL/GenBank/DDBJ databases">
        <authorList>
            <person name="Sun Q."/>
            <person name="Kim S."/>
        </authorList>
    </citation>
    <scope>NUCLEOTIDE SEQUENCE</scope>
    <source>
        <strain evidence="4">KCTC 12988</strain>
    </source>
</reference>
<evidence type="ECO:0000313" key="5">
    <source>
        <dbReference type="Proteomes" id="UP000644507"/>
    </source>
</evidence>
<evidence type="ECO:0000259" key="3">
    <source>
        <dbReference type="PROSITE" id="PS50011"/>
    </source>
</evidence>
<dbReference type="AlphaFoldDB" id="A0A918THW3"/>
<evidence type="ECO:0000256" key="1">
    <source>
        <dbReference type="SAM" id="MobiDB-lite"/>
    </source>
</evidence>
<dbReference type="GO" id="GO:0005524">
    <property type="term" value="F:ATP binding"/>
    <property type="evidence" value="ECO:0007669"/>
    <property type="project" value="InterPro"/>
</dbReference>
<organism evidence="4 5">
    <name type="scientific">Roseibacillus persicicus</name>
    <dbReference type="NCBI Taxonomy" id="454148"/>
    <lineage>
        <taxon>Bacteria</taxon>
        <taxon>Pseudomonadati</taxon>
        <taxon>Verrucomicrobiota</taxon>
        <taxon>Verrucomicrobiia</taxon>
        <taxon>Verrucomicrobiales</taxon>
        <taxon>Verrucomicrobiaceae</taxon>
        <taxon>Roseibacillus</taxon>
    </lineage>
</organism>
<keyword evidence="2" id="KW-0472">Membrane</keyword>
<name>A0A918THW3_9BACT</name>
<proteinExistence type="predicted"/>
<dbReference type="GO" id="GO:0004672">
    <property type="term" value="F:protein kinase activity"/>
    <property type="evidence" value="ECO:0007669"/>
    <property type="project" value="InterPro"/>
</dbReference>
<gene>
    <name evidence="4" type="ORF">GCM10007100_12840</name>
</gene>
<dbReference type="PROSITE" id="PS50011">
    <property type="entry name" value="PROTEIN_KINASE_DOM"/>
    <property type="match status" value="1"/>
</dbReference>
<evidence type="ECO:0000313" key="4">
    <source>
        <dbReference type="EMBL" id="GHC48397.1"/>
    </source>
</evidence>